<dbReference type="PANTHER" id="PTHR30578:SF0">
    <property type="entry name" value="ION-TRANSLOCATING OXIDOREDUCTASE COMPLEX SUBUNIT D"/>
    <property type="match status" value="1"/>
</dbReference>
<reference evidence="10 11" key="1">
    <citation type="submission" date="2017-07" db="EMBL/GenBank/DDBJ databases">
        <title>Isolation and whole genome analysis of endospore-forming bacteria from heroin.</title>
        <authorList>
            <person name="Kalinowski J."/>
            <person name="Ahrens B."/>
            <person name="Al-Dilaimi A."/>
            <person name="Winkler A."/>
            <person name="Wibberg D."/>
            <person name="Schleenbecker U."/>
            <person name="Ruckert C."/>
            <person name="Wolfel R."/>
            <person name="Grass G."/>
        </authorList>
    </citation>
    <scope>NUCLEOTIDE SEQUENCE [LARGE SCALE GENOMIC DNA]</scope>
    <source>
        <strain evidence="10 11">7537-G1</strain>
    </source>
</reference>
<comment type="caution">
    <text evidence="10">The sequence shown here is derived from an EMBL/GenBank/DDBJ whole genome shotgun (WGS) entry which is preliminary data.</text>
</comment>
<evidence type="ECO:0000256" key="4">
    <source>
        <dbReference type="ARBA" id="ARBA00022643"/>
    </source>
</evidence>
<dbReference type="GO" id="GO:0055085">
    <property type="term" value="P:transmembrane transport"/>
    <property type="evidence" value="ECO:0007669"/>
    <property type="project" value="InterPro"/>
</dbReference>
<dbReference type="InterPro" id="IPR004338">
    <property type="entry name" value="NqrB/RnfD"/>
</dbReference>
<dbReference type="RefSeq" id="WP_095264394.1">
    <property type="nucleotide sequence ID" value="NZ_NPBY01000021.1"/>
</dbReference>
<keyword evidence="8 9" id="KW-0472">Membrane</keyword>
<protein>
    <recommendedName>
        <fullName evidence="12">RnfABCDGE type electron transport complex subunit D</fullName>
    </recommendedName>
</protein>
<evidence type="ECO:0000313" key="11">
    <source>
        <dbReference type="Proteomes" id="UP000215596"/>
    </source>
</evidence>
<feature type="transmembrane region" description="Helical" evidence="9">
    <location>
        <begin position="249"/>
        <end position="267"/>
    </location>
</feature>
<evidence type="ECO:0000256" key="6">
    <source>
        <dbReference type="ARBA" id="ARBA00022967"/>
    </source>
</evidence>
<dbReference type="EMBL" id="NPBY01000021">
    <property type="protein sequence ID" value="PAD78508.1"/>
    <property type="molecule type" value="Genomic_DNA"/>
</dbReference>
<dbReference type="GO" id="GO:0005886">
    <property type="term" value="C:plasma membrane"/>
    <property type="evidence" value="ECO:0007669"/>
    <property type="project" value="TreeGrafter"/>
</dbReference>
<evidence type="ECO:0000256" key="1">
    <source>
        <dbReference type="ARBA" id="ARBA00022448"/>
    </source>
</evidence>
<evidence type="ECO:0000256" key="3">
    <source>
        <dbReference type="ARBA" id="ARBA00022630"/>
    </source>
</evidence>
<gene>
    <name evidence="10" type="ORF">CHH67_07070</name>
</gene>
<organism evidence="10 11">
    <name type="scientific">Paenibacillus campinasensis</name>
    <dbReference type="NCBI Taxonomy" id="66347"/>
    <lineage>
        <taxon>Bacteria</taxon>
        <taxon>Bacillati</taxon>
        <taxon>Bacillota</taxon>
        <taxon>Bacilli</taxon>
        <taxon>Bacillales</taxon>
        <taxon>Paenibacillaceae</taxon>
        <taxon>Paenibacillus</taxon>
    </lineage>
</organism>
<feature type="transmembrane region" description="Helical" evidence="9">
    <location>
        <begin position="24"/>
        <end position="43"/>
    </location>
</feature>
<evidence type="ECO:0000256" key="2">
    <source>
        <dbReference type="ARBA" id="ARBA00022553"/>
    </source>
</evidence>
<keyword evidence="2" id="KW-0597">Phosphoprotein</keyword>
<evidence type="ECO:0000256" key="5">
    <source>
        <dbReference type="ARBA" id="ARBA00022692"/>
    </source>
</evidence>
<evidence type="ECO:0000256" key="8">
    <source>
        <dbReference type="ARBA" id="ARBA00023136"/>
    </source>
</evidence>
<keyword evidence="5 9" id="KW-0812">Transmembrane</keyword>
<dbReference type="Proteomes" id="UP000215596">
    <property type="component" value="Unassembled WGS sequence"/>
</dbReference>
<evidence type="ECO:0000313" key="10">
    <source>
        <dbReference type="EMBL" id="PAD78508.1"/>
    </source>
</evidence>
<feature type="transmembrane region" description="Helical" evidence="9">
    <location>
        <begin position="118"/>
        <end position="138"/>
    </location>
</feature>
<keyword evidence="3" id="KW-0285">Flavoprotein</keyword>
<feature type="transmembrane region" description="Helical" evidence="9">
    <location>
        <begin position="72"/>
        <end position="89"/>
    </location>
</feature>
<feature type="transmembrane region" description="Helical" evidence="9">
    <location>
        <begin position="194"/>
        <end position="213"/>
    </location>
</feature>
<evidence type="ECO:0000256" key="9">
    <source>
        <dbReference type="SAM" id="Phobius"/>
    </source>
</evidence>
<name>A0A268EZG2_9BACL</name>
<feature type="transmembrane region" description="Helical" evidence="9">
    <location>
        <begin position="171"/>
        <end position="188"/>
    </location>
</feature>
<feature type="transmembrane region" description="Helical" evidence="9">
    <location>
        <begin position="144"/>
        <end position="164"/>
    </location>
</feature>
<keyword evidence="7 9" id="KW-1133">Transmembrane helix</keyword>
<evidence type="ECO:0008006" key="12">
    <source>
        <dbReference type="Google" id="ProtNLM"/>
    </source>
</evidence>
<dbReference type="OrthoDB" id="260854at2"/>
<keyword evidence="1" id="KW-0813">Transport</keyword>
<proteinExistence type="predicted"/>
<dbReference type="PANTHER" id="PTHR30578">
    <property type="entry name" value="ELECTRON TRANSPORT COMPLEX PROTEIN RNFD"/>
    <property type="match status" value="1"/>
</dbReference>
<feature type="transmembrane region" description="Helical" evidence="9">
    <location>
        <begin position="225"/>
        <end position="243"/>
    </location>
</feature>
<dbReference type="AlphaFoldDB" id="A0A268EZG2"/>
<evidence type="ECO:0000256" key="7">
    <source>
        <dbReference type="ARBA" id="ARBA00022989"/>
    </source>
</evidence>
<keyword evidence="6" id="KW-1278">Translocase</keyword>
<sequence length="284" mass="32294">MKNEVRTKLRPVVHWEDYRLDPRYFILIFLSLFAILGQVYLGFFQRWEAVFISVACTTLTELFLSRWKKGSWSFPLSGIITGIGVSLLLSSNVLWIYAVTAVISIALKYALRFKGAHIFNPNNVAMVIVLVLLPQFAVSTPKQWTNGIEVMLMIMLLGILVCYMANRLDSVLTFLGSFTLFALLRHLWFGAPLFAALGPLMGAGLQLFAFFMMTDPKSTPTTRRARILFAFLVALMDAVFRIQRVPNPQFYALFTISLLFIIPYRYWIARQADRNGEPASAPTK</sequence>
<accession>A0A268EZG2</accession>
<dbReference type="Pfam" id="PF03116">
    <property type="entry name" value="NQR2_RnfD_RnfE"/>
    <property type="match status" value="1"/>
</dbReference>
<keyword evidence="4" id="KW-0288">FMN</keyword>